<evidence type="ECO:0000256" key="3">
    <source>
        <dbReference type="ARBA" id="ARBA00022840"/>
    </source>
</evidence>
<dbReference type="Gene3D" id="1.10.8.430">
    <property type="entry name" value="Helical domain of apoptotic protease-activating factors"/>
    <property type="match status" value="1"/>
</dbReference>
<proteinExistence type="predicted"/>
<keyword evidence="1" id="KW-0547">Nucleotide-binding</keyword>
<dbReference type="GO" id="GO:0005524">
    <property type="term" value="F:ATP binding"/>
    <property type="evidence" value="ECO:0007669"/>
    <property type="project" value="UniProtKB-KW"/>
</dbReference>
<keyword evidence="3" id="KW-0067">ATP-binding</keyword>
<dbReference type="Pfam" id="PF00931">
    <property type="entry name" value="NB-ARC"/>
    <property type="match status" value="1"/>
</dbReference>
<gene>
    <name evidence="5" type="ORF">RJT34_10931</name>
</gene>
<accession>A0AAN9JJJ7</accession>
<dbReference type="GO" id="GO:0006952">
    <property type="term" value="P:defense response"/>
    <property type="evidence" value="ECO:0007669"/>
    <property type="project" value="UniProtKB-KW"/>
</dbReference>
<evidence type="ECO:0000259" key="4">
    <source>
        <dbReference type="Pfam" id="PF00931"/>
    </source>
</evidence>
<evidence type="ECO:0000313" key="5">
    <source>
        <dbReference type="EMBL" id="KAK7300098.1"/>
    </source>
</evidence>
<dbReference type="Proteomes" id="UP001359559">
    <property type="component" value="Unassembled WGS sequence"/>
</dbReference>
<sequence length="512" mass="57548">MEVIASEPILEVADGIIQGLLRIARSSKNELEQLNSSHDYVMKMVQGRDRAEVNDAIWKWLEDVDELRQQIIRMQNEVEGKHGLTGVYYSVTKFFKYQNLIPAKVRDLNTKLQLIPLFVPAPPIPAVRPVSSGNFEYFQSTTEAAGKLMEALGDDTCHIIGLYGLRGSGKTALLKAVAGEQANHYVIVFATVSIDPNVRRIQDEIADCLGFKLEENSEAGRSRRILSRLFSHKLVLVIFDDVPAKFELEDVGMPYKGDHKGLKVDPLLMEDIVLSNPVIYDGNRIVEHPKDYVSEIESLISSRDYMRRKVQSRDPAEVNEAVWKWLQDVDELLQIKIGTMEVARKLDSPHEVSLHPLSEDDAWKLFTKHSGIDDGNINESSSSLLNVAREVAVECKGLPGKIKDVGSSLKGKPIEEWEATLDSLRHSTVSHQRASNRSLCQDFKSLMIHSLVFKLGMVNIFHPDASLPGVIRKHLECEIDEPISSQDYVLKMVRSKDTGGELSRLEVARLCE</sequence>
<dbReference type="InterPro" id="IPR002182">
    <property type="entry name" value="NB-ARC"/>
</dbReference>
<evidence type="ECO:0000256" key="2">
    <source>
        <dbReference type="ARBA" id="ARBA00022821"/>
    </source>
</evidence>
<dbReference type="Gene3D" id="3.40.50.300">
    <property type="entry name" value="P-loop containing nucleotide triphosphate hydrolases"/>
    <property type="match status" value="1"/>
</dbReference>
<comment type="caution">
    <text evidence="5">The sequence shown here is derived from an EMBL/GenBank/DDBJ whole genome shotgun (WGS) entry which is preliminary data.</text>
</comment>
<dbReference type="AlphaFoldDB" id="A0AAN9JJJ7"/>
<dbReference type="PANTHER" id="PTHR33463">
    <property type="entry name" value="NB-ARC DOMAIN-CONTAINING PROTEIN-RELATED"/>
    <property type="match status" value="1"/>
</dbReference>
<dbReference type="InterPro" id="IPR050905">
    <property type="entry name" value="Plant_NBS-LRR"/>
</dbReference>
<keyword evidence="2" id="KW-0611">Plant defense</keyword>
<protein>
    <recommendedName>
        <fullName evidence="4">NB-ARC domain-containing protein</fullName>
    </recommendedName>
</protein>
<evidence type="ECO:0000313" key="6">
    <source>
        <dbReference type="Proteomes" id="UP001359559"/>
    </source>
</evidence>
<dbReference type="PANTHER" id="PTHR33463:SF204">
    <property type="entry name" value="NB-ARC DOMAIN-CONTAINING PROTEIN"/>
    <property type="match status" value="1"/>
</dbReference>
<dbReference type="GO" id="GO:0043531">
    <property type="term" value="F:ADP binding"/>
    <property type="evidence" value="ECO:0007669"/>
    <property type="project" value="InterPro"/>
</dbReference>
<evidence type="ECO:0000256" key="1">
    <source>
        <dbReference type="ARBA" id="ARBA00022741"/>
    </source>
</evidence>
<name>A0AAN9JJJ7_CLITE</name>
<keyword evidence="6" id="KW-1185">Reference proteome</keyword>
<reference evidence="5 6" key="1">
    <citation type="submission" date="2024-01" db="EMBL/GenBank/DDBJ databases">
        <title>The genomes of 5 underutilized Papilionoideae crops provide insights into root nodulation and disease resistance.</title>
        <authorList>
            <person name="Yuan L."/>
        </authorList>
    </citation>
    <scope>NUCLEOTIDE SEQUENCE [LARGE SCALE GENOMIC DNA]</scope>
    <source>
        <strain evidence="5">LY-2023</strain>
        <tissue evidence="5">Leaf</tissue>
    </source>
</reference>
<dbReference type="PRINTS" id="PR00364">
    <property type="entry name" value="DISEASERSIST"/>
</dbReference>
<dbReference type="InterPro" id="IPR027417">
    <property type="entry name" value="P-loop_NTPase"/>
</dbReference>
<organism evidence="5 6">
    <name type="scientific">Clitoria ternatea</name>
    <name type="common">Butterfly pea</name>
    <dbReference type="NCBI Taxonomy" id="43366"/>
    <lineage>
        <taxon>Eukaryota</taxon>
        <taxon>Viridiplantae</taxon>
        <taxon>Streptophyta</taxon>
        <taxon>Embryophyta</taxon>
        <taxon>Tracheophyta</taxon>
        <taxon>Spermatophyta</taxon>
        <taxon>Magnoliopsida</taxon>
        <taxon>eudicotyledons</taxon>
        <taxon>Gunneridae</taxon>
        <taxon>Pentapetalae</taxon>
        <taxon>rosids</taxon>
        <taxon>fabids</taxon>
        <taxon>Fabales</taxon>
        <taxon>Fabaceae</taxon>
        <taxon>Papilionoideae</taxon>
        <taxon>50 kb inversion clade</taxon>
        <taxon>NPAAA clade</taxon>
        <taxon>indigoferoid/millettioid clade</taxon>
        <taxon>Phaseoleae</taxon>
        <taxon>Clitoria</taxon>
    </lineage>
</organism>
<dbReference type="EMBL" id="JAYKXN010000003">
    <property type="protein sequence ID" value="KAK7300098.1"/>
    <property type="molecule type" value="Genomic_DNA"/>
</dbReference>
<feature type="domain" description="NB-ARC" evidence="4">
    <location>
        <begin position="144"/>
        <end position="264"/>
    </location>
</feature>
<dbReference type="SUPFAM" id="SSF52540">
    <property type="entry name" value="P-loop containing nucleoside triphosphate hydrolases"/>
    <property type="match status" value="1"/>
</dbReference>
<dbReference type="InterPro" id="IPR042197">
    <property type="entry name" value="Apaf_helical"/>
</dbReference>